<dbReference type="InterPro" id="IPR000801">
    <property type="entry name" value="Esterase-like"/>
</dbReference>
<dbReference type="RefSeq" id="WP_066471368.1">
    <property type="nucleotide sequence ID" value="NZ_CBCRUZ010000008.1"/>
</dbReference>
<protein>
    <submittedName>
        <fullName evidence="1">Esterase family protein</fullName>
    </submittedName>
</protein>
<organism evidence="1 2">
    <name type="scientific">Skermania pinensis</name>
    <dbReference type="NCBI Taxonomy" id="39122"/>
    <lineage>
        <taxon>Bacteria</taxon>
        <taxon>Bacillati</taxon>
        <taxon>Actinomycetota</taxon>
        <taxon>Actinomycetes</taxon>
        <taxon>Mycobacteriales</taxon>
        <taxon>Gordoniaceae</taxon>
        <taxon>Skermania</taxon>
    </lineage>
</organism>
<keyword evidence="2" id="KW-1185">Reference proteome</keyword>
<name>A0ABX8S862_9ACTN</name>
<dbReference type="PANTHER" id="PTHR48098">
    <property type="entry name" value="ENTEROCHELIN ESTERASE-RELATED"/>
    <property type="match status" value="1"/>
</dbReference>
<dbReference type="Proteomes" id="UP000887023">
    <property type="component" value="Chromosome"/>
</dbReference>
<reference evidence="1" key="1">
    <citation type="submission" date="2021-07" db="EMBL/GenBank/DDBJ databases">
        <title>Candidatus Kaistella beijingensis sp. nov. isolated from a municipal wastewater treatment plant is involved in sludge foaming.</title>
        <authorList>
            <person name="Song Y."/>
            <person name="Liu S.-J."/>
        </authorList>
    </citation>
    <scope>NUCLEOTIDE SEQUENCE</scope>
    <source>
        <strain evidence="1">DSM 43998</strain>
    </source>
</reference>
<evidence type="ECO:0000313" key="1">
    <source>
        <dbReference type="EMBL" id="QXQ13187.1"/>
    </source>
</evidence>
<gene>
    <name evidence="1" type="ORF">KV203_15045</name>
</gene>
<dbReference type="Gene3D" id="3.40.50.1820">
    <property type="entry name" value="alpha/beta hydrolase"/>
    <property type="match status" value="1"/>
</dbReference>
<dbReference type="SUPFAM" id="SSF53474">
    <property type="entry name" value="alpha/beta-Hydrolases"/>
    <property type="match status" value="1"/>
</dbReference>
<dbReference type="PANTHER" id="PTHR48098:SF1">
    <property type="entry name" value="DIACYLGLYCEROL ACYLTRANSFERASE_MYCOLYLTRANSFERASE AG85A"/>
    <property type="match status" value="1"/>
</dbReference>
<evidence type="ECO:0000313" key="2">
    <source>
        <dbReference type="Proteomes" id="UP000887023"/>
    </source>
</evidence>
<dbReference type="EMBL" id="CP079105">
    <property type="protein sequence ID" value="QXQ13187.1"/>
    <property type="molecule type" value="Genomic_DNA"/>
</dbReference>
<dbReference type="InterPro" id="IPR029058">
    <property type="entry name" value="AB_hydrolase_fold"/>
</dbReference>
<sequence>MSIRAPRLLALAIALVAALYSVVISSVGTASADSVVVQVFSPAMNKNIPVKVLKAAGGGPAPTLYLLDGLRAPDDNNGWLINTQVESFFADKHVNVAIPFGGGGTFYTDWERADPKLGLPKWGTFLSKELPAYMAANFGANGQNAVAGLSMSGTSALNLATQNPGLYRSVASFSGYPSVSTPGYAQGIAVSVGEMGGNAVNMWGPWPSAQWVKNDPLVNVAALRGMRVYVSAGMGAPGKLDAAVTPGSPSFDPVKFVQLVPLETASGMSSELFAGALKAAGVQAQVNISTSGIHWWSYWEDRLHEAWYGTIAPSFGQ</sequence>
<dbReference type="InterPro" id="IPR050583">
    <property type="entry name" value="Mycobacterial_A85_antigen"/>
</dbReference>
<proteinExistence type="predicted"/>
<dbReference type="Pfam" id="PF00756">
    <property type="entry name" value="Esterase"/>
    <property type="match status" value="1"/>
</dbReference>
<accession>A0ABX8S862</accession>